<dbReference type="PANTHER" id="PTHR44591:SF3">
    <property type="entry name" value="RESPONSE REGULATORY DOMAIN-CONTAINING PROTEIN"/>
    <property type="match status" value="1"/>
</dbReference>
<evidence type="ECO:0000256" key="4">
    <source>
        <dbReference type="ARBA" id="ARBA00023163"/>
    </source>
</evidence>
<evidence type="ECO:0000259" key="8">
    <source>
        <dbReference type="PROSITE" id="PS50894"/>
    </source>
</evidence>
<dbReference type="SUPFAM" id="SSF52172">
    <property type="entry name" value="CheY-like"/>
    <property type="match status" value="1"/>
</dbReference>
<dbReference type="Gene3D" id="3.40.50.2300">
    <property type="match status" value="1"/>
</dbReference>
<dbReference type="GO" id="GO:0000160">
    <property type="term" value="P:phosphorelay signal transduction system"/>
    <property type="evidence" value="ECO:0007669"/>
    <property type="project" value="UniProtKB-KW"/>
</dbReference>
<dbReference type="STRING" id="316058.RPB_4105"/>
<dbReference type="InterPro" id="IPR001789">
    <property type="entry name" value="Sig_transdc_resp-reg_receiver"/>
</dbReference>
<dbReference type="Pfam" id="PF00072">
    <property type="entry name" value="Response_reg"/>
    <property type="match status" value="1"/>
</dbReference>
<evidence type="ECO:0000313" key="9">
    <source>
        <dbReference type="EMBL" id="ABD08798.1"/>
    </source>
</evidence>
<protein>
    <submittedName>
        <fullName evidence="9">Response regulator receiver domain protein</fullName>
    </submittedName>
</protein>
<dbReference type="OrthoDB" id="9786548at2"/>
<keyword evidence="1 6" id="KW-0597">Phosphoprotein</keyword>
<dbReference type="PANTHER" id="PTHR44591">
    <property type="entry name" value="STRESS RESPONSE REGULATOR PROTEIN 1"/>
    <property type="match status" value="1"/>
</dbReference>
<dbReference type="Gene3D" id="1.20.120.160">
    <property type="entry name" value="HPT domain"/>
    <property type="match status" value="1"/>
</dbReference>
<evidence type="ECO:0000256" key="3">
    <source>
        <dbReference type="ARBA" id="ARBA00023015"/>
    </source>
</evidence>
<evidence type="ECO:0000256" key="1">
    <source>
        <dbReference type="ARBA" id="ARBA00022553"/>
    </source>
</evidence>
<dbReference type="HOGENOM" id="CLU_1209044_0_0_5"/>
<proteinExistence type="predicted"/>
<evidence type="ECO:0000256" key="6">
    <source>
        <dbReference type="PROSITE-ProRule" id="PRU00169"/>
    </source>
</evidence>
<dbReference type="RefSeq" id="WP_011442982.1">
    <property type="nucleotide sequence ID" value="NC_007778.1"/>
</dbReference>
<dbReference type="KEGG" id="rpb:RPB_4105"/>
<feature type="modified residue" description="Phosphohistidine" evidence="5">
    <location>
        <position position="171"/>
    </location>
</feature>
<feature type="domain" description="Response regulatory" evidence="7">
    <location>
        <begin position="4"/>
        <end position="121"/>
    </location>
</feature>
<gene>
    <name evidence="9" type="ordered locus">RPB_4105</name>
</gene>
<name>Q2ISL2_RHOP2</name>
<reference evidence="9 10" key="1">
    <citation type="submission" date="2006-01" db="EMBL/GenBank/DDBJ databases">
        <title>Complete sequence of Rhodopseudomonas palustris HaA2.</title>
        <authorList>
            <consortium name="US DOE Joint Genome Institute"/>
            <person name="Copeland A."/>
            <person name="Lucas S."/>
            <person name="Lapidus A."/>
            <person name="Barry K."/>
            <person name="Detter J.C."/>
            <person name="Glavina T."/>
            <person name="Hammon N."/>
            <person name="Israni S."/>
            <person name="Pitluck S."/>
            <person name="Chain P."/>
            <person name="Malfatti S."/>
            <person name="Shin M."/>
            <person name="Vergez L."/>
            <person name="Schmutz J."/>
            <person name="Larimer F."/>
            <person name="Land M."/>
            <person name="Hauser L."/>
            <person name="Pelletier D.A."/>
            <person name="Kyrpides N."/>
            <person name="Anderson I."/>
            <person name="Oda Y."/>
            <person name="Harwood C.S."/>
            <person name="Richardson P."/>
        </authorList>
    </citation>
    <scope>NUCLEOTIDE SEQUENCE [LARGE SCALE GENOMIC DNA]</scope>
    <source>
        <strain evidence="9 10">HaA2</strain>
    </source>
</reference>
<evidence type="ECO:0000259" key="7">
    <source>
        <dbReference type="PROSITE" id="PS50110"/>
    </source>
</evidence>
<dbReference type="PROSITE" id="PS50110">
    <property type="entry name" value="RESPONSE_REGULATORY"/>
    <property type="match status" value="1"/>
</dbReference>
<keyword evidence="4" id="KW-0804">Transcription</keyword>
<feature type="domain" description="HPt" evidence="8">
    <location>
        <begin position="124"/>
        <end position="229"/>
    </location>
</feature>
<dbReference type="Proteomes" id="UP000008809">
    <property type="component" value="Chromosome"/>
</dbReference>
<dbReference type="SUPFAM" id="SSF47226">
    <property type="entry name" value="Histidine-containing phosphotransfer domain, HPT domain"/>
    <property type="match status" value="1"/>
</dbReference>
<dbReference type="EMBL" id="CP000250">
    <property type="protein sequence ID" value="ABD08798.1"/>
    <property type="molecule type" value="Genomic_DNA"/>
</dbReference>
<dbReference type="eggNOG" id="COG0745">
    <property type="taxonomic scope" value="Bacteria"/>
</dbReference>
<evidence type="ECO:0000313" key="10">
    <source>
        <dbReference type="Proteomes" id="UP000008809"/>
    </source>
</evidence>
<dbReference type="InterPro" id="IPR050595">
    <property type="entry name" value="Bact_response_regulator"/>
</dbReference>
<keyword evidence="2" id="KW-0902">Two-component regulatory system</keyword>
<sequence length="229" mass="24271">MTIRVLHVDDEPDIREIAAISLGLNSEFITRSCGSGSEAIAVAAEWPPDIILLDVMMPGMDGPATLVRLRANAITAGIPVVFMTARAQTRELDLFRSLGAVGVIPKPFDPMTLAASVRSHIEPIGSKLARLQCDFLQRLDNDVAKLERLANTLRSGKARKASLKQIGEIAHGLAGASGVFGFPQLGDLAAELEQAISDGGVDSVDIANVRRSLALLLAGIKARDARANS</sequence>
<keyword evidence="3" id="KW-0805">Transcription regulation</keyword>
<organism evidence="9 10">
    <name type="scientific">Rhodopseudomonas palustris (strain HaA2)</name>
    <dbReference type="NCBI Taxonomy" id="316058"/>
    <lineage>
        <taxon>Bacteria</taxon>
        <taxon>Pseudomonadati</taxon>
        <taxon>Pseudomonadota</taxon>
        <taxon>Alphaproteobacteria</taxon>
        <taxon>Hyphomicrobiales</taxon>
        <taxon>Nitrobacteraceae</taxon>
        <taxon>Rhodopseudomonas</taxon>
    </lineage>
</organism>
<dbReference type="InterPro" id="IPR011006">
    <property type="entry name" value="CheY-like_superfamily"/>
</dbReference>
<feature type="modified residue" description="4-aspartylphosphate" evidence="6">
    <location>
        <position position="54"/>
    </location>
</feature>
<dbReference type="InterPro" id="IPR036641">
    <property type="entry name" value="HPT_dom_sf"/>
</dbReference>
<keyword evidence="10" id="KW-1185">Reference proteome</keyword>
<dbReference type="GO" id="GO:0004672">
    <property type="term" value="F:protein kinase activity"/>
    <property type="evidence" value="ECO:0007669"/>
    <property type="project" value="UniProtKB-ARBA"/>
</dbReference>
<dbReference type="SMART" id="SM00448">
    <property type="entry name" value="REC"/>
    <property type="match status" value="1"/>
</dbReference>
<dbReference type="AlphaFoldDB" id="Q2ISL2"/>
<accession>Q2ISL2</accession>
<dbReference type="PROSITE" id="PS50894">
    <property type="entry name" value="HPT"/>
    <property type="match status" value="1"/>
</dbReference>
<dbReference type="Pfam" id="PF01627">
    <property type="entry name" value="Hpt"/>
    <property type="match status" value="1"/>
</dbReference>
<dbReference type="CDD" id="cd17552">
    <property type="entry name" value="REC_RR468-like"/>
    <property type="match status" value="1"/>
</dbReference>
<evidence type="ECO:0000256" key="5">
    <source>
        <dbReference type="PROSITE-ProRule" id="PRU00110"/>
    </source>
</evidence>
<dbReference type="InterPro" id="IPR008207">
    <property type="entry name" value="Sig_transdc_His_kin_Hpt_dom"/>
</dbReference>
<evidence type="ECO:0000256" key="2">
    <source>
        <dbReference type="ARBA" id="ARBA00023012"/>
    </source>
</evidence>